<dbReference type="SFLD" id="SFLDG01386">
    <property type="entry name" value="main_SPASM_domain-containing"/>
    <property type="match status" value="1"/>
</dbReference>
<comment type="cofactor">
    <cofactor evidence="12">
        <name>[4Fe-4S] cluster</name>
        <dbReference type="ChEBI" id="CHEBI:49883"/>
    </cofactor>
    <text evidence="12">Binds 2 [4Fe-4S] clusters. Binds 1 [4Fe-4S] cluster coordinated with 3 cysteines and an exchangeable S-adenosyl-L-methionine and 1 [4Fe-4S] cluster coordinated with 3 cysteines and the GTP-derived substrate.</text>
</comment>
<feature type="binding site" evidence="12">
    <location>
        <begin position="276"/>
        <end position="278"/>
    </location>
    <ligand>
        <name>GTP</name>
        <dbReference type="ChEBI" id="CHEBI:37565"/>
    </ligand>
</feature>
<gene>
    <name evidence="12" type="primary">moaA</name>
    <name evidence="14" type="ORF">SAMN05443377_107114</name>
</gene>
<dbReference type="RefSeq" id="WP_091968665.1">
    <property type="nucleotide sequence ID" value="NZ_FOGZ01000007.1"/>
</dbReference>
<dbReference type="InterPro" id="IPR000385">
    <property type="entry name" value="MoaA_NifB_PqqE_Fe-S-bd_CS"/>
</dbReference>
<dbReference type="PANTHER" id="PTHR22960:SF0">
    <property type="entry name" value="MOLYBDENUM COFACTOR BIOSYNTHESIS PROTEIN 1"/>
    <property type="match status" value="1"/>
</dbReference>
<dbReference type="Gene3D" id="3.20.20.70">
    <property type="entry name" value="Aldolase class I"/>
    <property type="match status" value="1"/>
</dbReference>
<dbReference type="InterPro" id="IPR050105">
    <property type="entry name" value="MoCo_biosynth_MoaA/MoaC"/>
</dbReference>
<keyword evidence="2 12" id="KW-0004">4Fe-4S</keyword>
<comment type="catalytic activity">
    <reaction evidence="11 12">
        <text>GTP + AH2 + S-adenosyl-L-methionine = (8S)-3',8-cyclo-7,8-dihydroguanosine 5'-triphosphate + 5'-deoxyadenosine + L-methionine + A + H(+)</text>
        <dbReference type="Rhea" id="RHEA:49576"/>
        <dbReference type="ChEBI" id="CHEBI:13193"/>
        <dbReference type="ChEBI" id="CHEBI:15378"/>
        <dbReference type="ChEBI" id="CHEBI:17319"/>
        <dbReference type="ChEBI" id="CHEBI:17499"/>
        <dbReference type="ChEBI" id="CHEBI:37565"/>
        <dbReference type="ChEBI" id="CHEBI:57844"/>
        <dbReference type="ChEBI" id="CHEBI:59789"/>
        <dbReference type="ChEBI" id="CHEBI:131766"/>
        <dbReference type="EC" id="4.1.99.22"/>
    </reaction>
</comment>
<keyword evidence="7 12" id="KW-0411">Iron-sulfur</keyword>
<name>A0A1H9RIW0_9ACTN</name>
<dbReference type="InterPro" id="IPR007197">
    <property type="entry name" value="rSAM"/>
</dbReference>
<dbReference type="SUPFAM" id="SSF102114">
    <property type="entry name" value="Radical SAM enzymes"/>
    <property type="match status" value="1"/>
</dbReference>
<feature type="binding site" evidence="12">
    <location>
        <position position="206"/>
    </location>
    <ligand>
        <name>S-adenosyl-L-methionine</name>
        <dbReference type="ChEBI" id="CHEBI:59789"/>
    </ligand>
</feature>
<dbReference type="InterPro" id="IPR058240">
    <property type="entry name" value="rSAM_sf"/>
</dbReference>
<feature type="binding site" evidence="12">
    <location>
        <position position="172"/>
    </location>
    <ligand>
        <name>GTP</name>
        <dbReference type="ChEBI" id="CHEBI:37565"/>
    </ligand>
</feature>
<evidence type="ECO:0000313" key="15">
    <source>
        <dbReference type="Proteomes" id="UP000198815"/>
    </source>
</evidence>
<organism evidence="14 15">
    <name type="scientific">Propionibacterium cyclohexanicum</name>
    <dbReference type="NCBI Taxonomy" id="64702"/>
    <lineage>
        <taxon>Bacteria</taxon>
        <taxon>Bacillati</taxon>
        <taxon>Actinomycetota</taxon>
        <taxon>Actinomycetes</taxon>
        <taxon>Propionibacteriales</taxon>
        <taxon>Propionibacteriaceae</taxon>
        <taxon>Propionibacterium</taxon>
    </lineage>
</organism>
<dbReference type="GO" id="GO:0046872">
    <property type="term" value="F:metal ion binding"/>
    <property type="evidence" value="ECO:0007669"/>
    <property type="project" value="UniProtKB-KW"/>
</dbReference>
<dbReference type="SFLD" id="SFLDG01067">
    <property type="entry name" value="SPASM/twitch_domain_containing"/>
    <property type="match status" value="1"/>
</dbReference>
<feature type="binding site" evidence="12">
    <location>
        <position position="288"/>
    </location>
    <ligand>
        <name>[4Fe-4S] cluster</name>
        <dbReference type="ChEBI" id="CHEBI:49883"/>
        <label>2</label>
        <note>4Fe-4S-substrate</note>
    </ligand>
</feature>
<dbReference type="InterPro" id="IPR040064">
    <property type="entry name" value="MoaA-like"/>
</dbReference>
<comment type="subunit">
    <text evidence="12">Monomer and homodimer.</text>
</comment>
<accession>A0A1H9RIW0</accession>
<evidence type="ECO:0000256" key="8">
    <source>
        <dbReference type="ARBA" id="ARBA00023134"/>
    </source>
</evidence>
<evidence type="ECO:0000256" key="7">
    <source>
        <dbReference type="ARBA" id="ARBA00023014"/>
    </source>
</evidence>
<feature type="binding site" evidence="12">
    <location>
        <position position="274"/>
    </location>
    <ligand>
        <name>[4Fe-4S] cluster</name>
        <dbReference type="ChEBI" id="CHEBI:49883"/>
        <label>2</label>
        <note>4Fe-4S-substrate</note>
    </ligand>
</feature>
<dbReference type="Proteomes" id="UP000198815">
    <property type="component" value="Unassembled WGS sequence"/>
</dbReference>
<feature type="binding site" evidence="12">
    <location>
        <position position="76"/>
    </location>
    <ligand>
        <name>GTP</name>
        <dbReference type="ChEBI" id="CHEBI:37565"/>
    </ligand>
</feature>
<dbReference type="GO" id="GO:0061799">
    <property type="term" value="F:cyclic pyranopterin monophosphate synthase activity"/>
    <property type="evidence" value="ECO:0007669"/>
    <property type="project" value="TreeGrafter"/>
</dbReference>
<dbReference type="UniPathway" id="UPA00344"/>
<evidence type="ECO:0000256" key="11">
    <source>
        <dbReference type="ARBA" id="ARBA00048697"/>
    </source>
</evidence>
<feature type="binding site" evidence="12">
    <location>
        <position position="135"/>
    </location>
    <ligand>
        <name>S-adenosyl-L-methionine</name>
        <dbReference type="ChEBI" id="CHEBI:59789"/>
    </ligand>
</feature>
<dbReference type="EMBL" id="FOGZ01000007">
    <property type="protein sequence ID" value="SER72682.1"/>
    <property type="molecule type" value="Genomic_DNA"/>
</dbReference>
<evidence type="ECO:0000256" key="9">
    <source>
        <dbReference type="ARBA" id="ARBA00023150"/>
    </source>
</evidence>
<feature type="binding site" evidence="12">
    <location>
        <position position="32"/>
    </location>
    <ligand>
        <name>[4Fe-4S] cluster</name>
        <dbReference type="ChEBI" id="CHEBI:49883"/>
        <label>1</label>
        <note>4Fe-4S-S-AdoMet</note>
    </ligand>
</feature>
<dbReference type="InterPro" id="IPR006638">
    <property type="entry name" value="Elp3/MiaA/NifB-like_rSAM"/>
</dbReference>
<keyword evidence="15" id="KW-1185">Reference proteome</keyword>
<evidence type="ECO:0000256" key="6">
    <source>
        <dbReference type="ARBA" id="ARBA00023004"/>
    </source>
</evidence>
<reference evidence="14 15" key="1">
    <citation type="submission" date="2016-10" db="EMBL/GenBank/DDBJ databases">
        <authorList>
            <person name="de Groot N.N."/>
        </authorList>
    </citation>
    <scope>NUCLEOTIDE SEQUENCE [LARGE SCALE GENOMIC DNA]</scope>
    <source>
        <strain evidence="14 15">DSM 16859</strain>
    </source>
</reference>
<dbReference type="GO" id="GO:0005525">
    <property type="term" value="F:GTP binding"/>
    <property type="evidence" value="ECO:0007669"/>
    <property type="project" value="UniProtKB-UniRule"/>
</dbReference>
<dbReference type="GO" id="GO:0006777">
    <property type="term" value="P:Mo-molybdopterin cofactor biosynthetic process"/>
    <property type="evidence" value="ECO:0007669"/>
    <property type="project" value="UniProtKB-UniRule"/>
</dbReference>
<dbReference type="CDD" id="cd01335">
    <property type="entry name" value="Radical_SAM"/>
    <property type="match status" value="1"/>
</dbReference>
<dbReference type="Pfam" id="PF06463">
    <property type="entry name" value="Mob_synth_C"/>
    <property type="match status" value="1"/>
</dbReference>
<evidence type="ECO:0000256" key="1">
    <source>
        <dbReference type="ARBA" id="ARBA00012167"/>
    </source>
</evidence>
<dbReference type="NCBIfam" id="TIGR02666">
    <property type="entry name" value="moaA"/>
    <property type="match status" value="1"/>
</dbReference>
<feature type="domain" description="Radical SAM core" evidence="13">
    <location>
        <begin position="16"/>
        <end position="238"/>
    </location>
</feature>
<dbReference type="SMART" id="SM00729">
    <property type="entry name" value="Elp3"/>
    <property type="match status" value="1"/>
</dbReference>
<evidence type="ECO:0000256" key="5">
    <source>
        <dbReference type="ARBA" id="ARBA00022741"/>
    </source>
</evidence>
<dbReference type="InterPro" id="IPR013785">
    <property type="entry name" value="Aldolase_TIM"/>
</dbReference>
<dbReference type="GO" id="GO:1904047">
    <property type="term" value="F:S-adenosyl-L-methionine binding"/>
    <property type="evidence" value="ECO:0007669"/>
    <property type="project" value="UniProtKB-UniRule"/>
</dbReference>
<dbReference type="Pfam" id="PF04055">
    <property type="entry name" value="Radical_SAM"/>
    <property type="match status" value="1"/>
</dbReference>
<feature type="binding site" evidence="12">
    <location>
        <position position="36"/>
    </location>
    <ligand>
        <name>[4Fe-4S] cluster</name>
        <dbReference type="ChEBI" id="CHEBI:49883"/>
        <label>1</label>
        <note>4Fe-4S-S-AdoMet</note>
    </ligand>
</feature>
<dbReference type="PROSITE" id="PS51918">
    <property type="entry name" value="RADICAL_SAM"/>
    <property type="match status" value="1"/>
</dbReference>
<feature type="binding site" evidence="12">
    <location>
        <position position="271"/>
    </location>
    <ligand>
        <name>[4Fe-4S] cluster</name>
        <dbReference type="ChEBI" id="CHEBI:49883"/>
        <label>2</label>
        <note>4Fe-4S-substrate</note>
    </ligand>
</feature>
<evidence type="ECO:0000313" key="14">
    <source>
        <dbReference type="EMBL" id="SER72682.1"/>
    </source>
</evidence>
<keyword evidence="9 12" id="KW-0501">Molybdenum cofactor biosynthesis</keyword>
<evidence type="ECO:0000256" key="12">
    <source>
        <dbReference type="HAMAP-Rule" id="MF_01225"/>
    </source>
</evidence>
<keyword evidence="4 12" id="KW-0479">Metal-binding</keyword>
<dbReference type="HAMAP" id="MF_01225_B">
    <property type="entry name" value="MoaA_B"/>
    <property type="match status" value="1"/>
</dbReference>
<feature type="binding site" evidence="12">
    <location>
        <position position="80"/>
    </location>
    <ligand>
        <name>S-adenosyl-L-methionine</name>
        <dbReference type="ChEBI" id="CHEBI:59789"/>
    </ligand>
</feature>
<keyword evidence="8 12" id="KW-0342">GTP-binding</keyword>
<dbReference type="CDD" id="cd21117">
    <property type="entry name" value="Twitch_MoaA"/>
    <property type="match status" value="1"/>
</dbReference>
<comment type="pathway">
    <text evidence="12">Cofactor biosynthesis; molybdopterin biosynthesis.</text>
</comment>
<evidence type="ECO:0000256" key="4">
    <source>
        <dbReference type="ARBA" id="ARBA00022723"/>
    </source>
</evidence>
<evidence type="ECO:0000256" key="3">
    <source>
        <dbReference type="ARBA" id="ARBA00022691"/>
    </source>
</evidence>
<evidence type="ECO:0000259" key="13">
    <source>
        <dbReference type="PROSITE" id="PS51918"/>
    </source>
</evidence>
<dbReference type="PANTHER" id="PTHR22960">
    <property type="entry name" value="MOLYBDOPTERIN COFACTOR SYNTHESIS PROTEIN A"/>
    <property type="match status" value="1"/>
</dbReference>
<proteinExistence type="inferred from homology"/>
<dbReference type="OrthoDB" id="9763993at2"/>
<dbReference type="AlphaFoldDB" id="A0A1H9RIW0"/>
<evidence type="ECO:0000256" key="2">
    <source>
        <dbReference type="ARBA" id="ARBA00022485"/>
    </source>
</evidence>
<feature type="binding site" evidence="12">
    <location>
        <position position="25"/>
    </location>
    <ligand>
        <name>GTP</name>
        <dbReference type="ChEBI" id="CHEBI:37565"/>
    </ligand>
</feature>
<evidence type="ECO:0000256" key="10">
    <source>
        <dbReference type="ARBA" id="ARBA00023239"/>
    </source>
</evidence>
<dbReference type="GO" id="GO:0061798">
    <property type="term" value="F:GTP 3',8'-cyclase activity"/>
    <property type="evidence" value="ECO:0007669"/>
    <property type="project" value="UniProtKB-UniRule"/>
</dbReference>
<dbReference type="InterPro" id="IPR010505">
    <property type="entry name" value="MoaA_twitch"/>
</dbReference>
<dbReference type="SFLD" id="SFLDS00029">
    <property type="entry name" value="Radical_SAM"/>
    <property type="match status" value="1"/>
</dbReference>
<dbReference type="SFLD" id="SFLDG01383">
    <property type="entry name" value="cyclic_pyranopterin_phosphate"/>
    <property type="match status" value="1"/>
</dbReference>
<dbReference type="EC" id="4.1.99.22" evidence="1 12"/>
<comment type="function">
    <text evidence="12">Catalyzes the cyclization of GTP to (8S)-3',8-cyclo-7,8-dihydroguanosine 5'-triphosphate.</text>
</comment>
<feature type="binding site" evidence="12">
    <location>
        <position position="111"/>
    </location>
    <ligand>
        <name>GTP</name>
        <dbReference type="ChEBI" id="CHEBI:37565"/>
    </ligand>
</feature>
<keyword evidence="3 12" id="KW-0949">S-adenosyl-L-methionine</keyword>
<protein>
    <recommendedName>
        <fullName evidence="1 12">GTP 3',8-cyclase</fullName>
        <ecNumber evidence="1 12">4.1.99.22</ecNumber>
    </recommendedName>
    <alternativeName>
        <fullName evidence="12">Molybdenum cofactor biosynthesis protein A</fullName>
    </alternativeName>
</protein>
<feature type="binding site" evidence="12">
    <location>
        <position position="39"/>
    </location>
    <ligand>
        <name>[4Fe-4S] cluster</name>
        <dbReference type="ChEBI" id="CHEBI:49883"/>
        <label>1</label>
        <note>4Fe-4S-S-AdoMet</note>
    </ligand>
</feature>
<feature type="binding site" evidence="12">
    <location>
        <position position="38"/>
    </location>
    <ligand>
        <name>S-adenosyl-L-methionine</name>
        <dbReference type="ChEBI" id="CHEBI:59789"/>
    </ligand>
</feature>
<keyword evidence="6 12" id="KW-0408">Iron</keyword>
<dbReference type="GO" id="GO:0051539">
    <property type="term" value="F:4 iron, 4 sulfur cluster binding"/>
    <property type="evidence" value="ECO:0007669"/>
    <property type="project" value="UniProtKB-UniRule"/>
</dbReference>
<dbReference type="InterPro" id="IPR013483">
    <property type="entry name" value="MoaA"/>
</dbReference>
<keyword evidence="10 12" id="KW-0456">Lyase</keyword>
<dbReference type="STRING" id="64702.SAMN05443377_107114"/>
<dbReference type="PROSITE" id="PS01305">
    <property type="entry name" value="MOAA_NIFB_PQQE"/>
    <property type="match status" value="1"/>
</dbReference>
<sequence>MSEPDLDNAPGLLRDRFGRVARDLRVSLTDRCNLRCAYCMPPEGLEWLPVEATLSDDEVIRLCTLAVRELGIRKLRFTGGEPLLRRGLERIVAACARLVTDLGTHPELALTTNGMGLSHRAGPLATAGLSRVNVSLDTIDPAHFHQLTRRDRLPEVLAGLRAARAAGLTPIKVNAVVMRGINDADAPALLDFCVEEGIELRFIEQMPIGPADTWDRQNLFTRREILELLSVNHELHPDETTDPHSPARRWTIDGDPTKKVGIISSVTEPFCENCDRTRLTSDGQLRSCLFSGNESDLRGPLRRGASDRELAEIWRAAMYLKPRAHGLDNAEFAIPSRTMSRIGG</sequence>
<keyword evidence="5 12" id="KW-0547">Nucleotide-binding</keyword>
<comment type="similarity">
    <text evidence="12">Belongs to the radical SAM superfamily. MoaA family.</text>
</comment>